<dbReference type="Proteomes" id="UP000533641">
    <property type="component" value="Unassembled WGS sequence"/>
</dbReference>
<gene>
    <name evidence="1" type="ORF">GGE12_005562</name>
</gene>
<name>A0A7W6RSE3_9HYPH</name>
<dbReference type="SUPFAM" id="SSF52540">
    <property type="entry name" value="P-loop containing nucleoside triphosphate hydrolases"/>
    <property type="match status" value="1"/>
</dbReference>
<reference evidence="1 2" key="1">
    <citation type="submission" date="2020-08" db="EMBL/GenBank/DDBJ databases">
        <title>Genomic Encyclopedia of Type Strains, Phase IV (KMG-V): Genome sequencing to study the core and pangenomes of soil and plant-associated prokaryotes.</title>
        <authorList>
            <person name="Whitman W."/>
        </authorList>
    </citation>
    <scope>NUCLEOTIDE SEQUENCE [LARGE SCALE GENOMIC DNA]</scope>
    <source>
        <strain evidence="1 2">SEMIA 402</strain>
    </source>
</reference>
<evidence type="ECO:0000313" key="2">
    <source>
        <dbReference type="Proteomes" id="UP000533641"/>
    </source>
</evidence>
<organism evidence="1 2">
    <name type="scientific">Rhizobium mongolense</name>
    <dbReference type="NCBI Taxonomy" id="57676"/>
    <lineage>
        <taxon>Bacteria</taxon>
        <taxon>Pseudomonadati</taxon>
        <taxon>Pseudomonadota</taxon>
        <taxon>Alphaproteobacteria</taxon>
        <taxon>Hyphomicrobiales</taxon>
        <taxon>Rhizobiaceae</taxon>
        <taxon>Rhizobium/Agrobacterium group</taxon>
        <taxon>Rhizobium</taxon>
    </lineage>
</organism>
<comment type="caution">
    <text evidence="1">The sequence shown here is derived from an EMBL/GenBank/DDBJ whole genome shotgun (WGS) entry which is preliminary data.</text>
</comment>
<sequence length="60" mass="6232">MGLHPDRVVFAEADKEEEVLAAMEGALSFGGLGAVVGELVLVGTRSNLGAFSSLIFISRP</sequence>
<dbReference type="AlphaFoldDB" id="A0A7W6RSE3"/>
<accession>A0A7W6RSE3</accession>
<protein>
    <submittedName>
        <fullName evidence="1">Uncharacterized protein</fullName>
    </submittedName>
</protein>
<dbReference type="InterPro" id="IPR027417">
    <property type="entry name" value="P-loop_NTPase"/>
</dbReference>
<dbReference type="EMBL" id="JACIGM010000014">
    <property type="protein sequence ID" value="MBB4277753.1"/>
    <property type="molecule type" value="Genomic_DNA"/>
</dbReference>
<proteinExistence type="predicted"/>
<evidence type="ECO:0000313" key="1">
    <source>
        <dbReference type="EMBL" id="MBB4277753.1"/>
    </source>
</evidence>